<organism evidence="3 4">
    <name type="scientific">Thalassiosira oceanica</name>
    <name type="common">Marine diatom</name>
    <dbReference type="NCBI Taxonomy" id="159749"/>
    <lineage>
        <taxon>Eukaryota</taxon>
        <taxon>Sar</taxon>
        <taxon>Stramenopiles</taxon>
        <taxon>Ochrophyta</taxon>
        <taxon>Bacillariophyta</taxon>
        <taxon>Coscinodiscophyceae</taxon>
        <taxon>Thalassiosirophycidae</taxon>
        <taxon>Thalassiosirales</taxon>
        <taxon>Thalassiosiraceae</taxon>
        <taxon>Thalassiosira</taxon>
    </lineage>
</organism>
<feature type="chain" id="PRO_5003839712" description="Integrase catalytic domain-containing protein" evidence="2">
    <location>
        <begin position="22"/>
        <end position="1108"/>
    </location>
</feature>
<dbReference type="Proteomes" id="UP000266841">
    <property type="component" value="Unassembled WGS sequence"/>
</dbReference>
<dbReference type="EMBL" id="AGNL01020019">
    <property type="protein sequence ID" value="EJK61423.1"/>
    <property type="molecule type" value="Genomic_DNA"/>
</dbReference>
<keyword evidence="2" id="KW-0732">Signal</keyword>
<reference evidence="3 4" key="1">
    <citation type="journal article" date="2012" name="Genome Biol.">
        <title>Genome and low-iron response of an oceanic diatom adapted to chronic iron limitation.</title>
        <authorList>
            <person name="Lommer M."/>
            <person name="Specht M."/>
            <person name="Roy A.S."/>
            <person name="Kraemer L."/>
            <person name="Andreson R."/>
            <person name="Gutowska M.A."/>
            <person name="Wolf J."/>
            <person name="Bergner S.V."/>
            <person name="Schilhabel M.B."/>
            <person name="Klostermeier U.C."/>
            <person name="Beiko R.G."/>
            <person name="Rosenstiel P."/>
            <person name="Hippler M."/>
            <person name="Laroche J."/>
        </authorList>
    </citation>
    <scope>NUCLEOTIDE SEQUENCE [LARGE SCALE GENOMIC DNA]</scope>
    <source>
        <strain evidence="3 4">CCMP1005</strain>
    </source>
</reference>
<dbReference type="SUPFAM" id="SSF53098">
    <property type="entry name" value="Ribonuclease H-like"/>
    <property type="match status" value="1"/>
</dbReference>
<evidence type="ECO:0000313" key="3">
    <source>
        <dbReference type="EMBL" id="EJK61423.1"/>
    </source>
</evidence>
<dbReference type="eggNOG" id="ENOG502SP3U">
    <property type="taxonomic scope" value="Eukaryota"/>
</dbReference>
<proteinExistence type="predicted"/>
<dbReference type="OrthoDB" id="57323at2759"/>
<feature type="signal peptide" evidence="2">
    <location>
        <begin position="1"/>
        <end position="21"/>
    </location>
</feature>
<dbReference type="Gene3D" id="3.30.420.10">
    <property type="entry name" value="Ribonuclease H-like superfamily/Ribonuclease H"/>
    <property type="match status" value="1"/>
</dbReference>
<gene>
    <name evidence="3" type="ORF">THAOC_18093</name>
</gene>
<feature type="compositionally biased region" description="Basic and acidic residues" evidence="1">
    <location>
        <begin position="741"/>
        <end position="750"/>
    </location>
</feature>
<feature type="region of interest" description="Disordered" evidence="1">
    <location>
        <begin position="741"/>
        <end position="778"/>
    </location>
</feature>
<feature type="non-terminal residue" evidence="3">
    <location>
        <position position="1108"/>
    </location>
</feature>
<dbReference type="InterPro" id="IPR036397">
    <property type="entry name" value="RNaseH_sf"/>
</dbReference>
<sequence>MKKFLRLHAVVMFLALLLATATRIASLLPHAVVRHLEGDHLPGLQGIMPAGDVYEAAMQVYHDGQPEIFSVFRYLGIRDELAAEIEAHYNAATYVYGQAIDAHERGKELERRLRYLRELRGEVAEQPLAGTNNNYQVAIRQAFPQRRDGELVVQPRVLRLPAPPQRTQQVTTGLRQVCQQKVSPAVSLGEQKVARCELDTRADTTCCGMNFRPLIESGKKCSVQGFSGSLGAMEDIPIASCATAFEHENGRTYILVFNEALYFGDKMDHSLINPNQVRDNGIPLWDNPYDDLFPKTRPLGIETGGKCKFIPFESKGATVFFRSHVPSDEELKECEHIELTSSTPWNPHDMKMPSEPETWLEARVDQFDFSRNSAVRMIEQVDRDIERNANRHCSMYETDSALATVDGAYVEQEFTERLVASVNVFPEDLRASVSEVTSKTRHAEVTLAHCARIVGVGLDKARSILSKTTREGIRQACRPLHRRLKPFKVLDRRRIDVKLGMDCVFSNVESIDGNKALMVIGCQKYIEVYPVKQNNNVCAGESLSDFCHTVGIPDDLKTDQHGCFKKDNGKFKEVIKANRIHHRYSEPEREGQLHMVDGPIARMKAWWQLQRSQKNVPTRLWSFALIHFARLHNCIPQRNDPTGYQLMTSETPDISNLLDFEFYSLVWFWTEKHPSIGAEGRKLARWLGTARNYGDALTYWVMPESGVPVTRSSVEHVTTDDLRSPEIKGMVDQFNSVLTDRLKDDRHHPAATDQAYGDNTPTDDDYGEGIEPAKDADDIDAQSTLDRYLNAKVILNHDPENSMYLGTRDMPADKLGTVVRRKPDPITGETGGPNADNPAIDDTEYEVLMPDGTEQTYRANAIAENLWQQCDAEGNEFTVIREIINHRFDETAIRIGDEKATVTGPDGDERPAMTTKGLQLEVELNNDSTIWVPMADLKYSNPVELAEYAYSNNLLDEPVFKWWAPKWLWERHRIVKKAVPKYWRTTHKFGMEVPKSVSHALQLDSRSGDHKWKSSIEKEMCKIDSMEVFEPIEGITPDQARKSVAPLIGYQEIKCHMIFDVKMDGTCKSRFVAGGHTTETPASLTYSSVVSRESVRTIFTIASLNDLK</sequence>
<protein>
    <recommendedName>
        <fullName evidence="5">Integrase catalytic domain-containing protein</fullName>
    </recommendedName>
</protein>
<dbReference type="InterPro" id="IPR012337">
    <property type="entry name" value="RNaseH-like_sf"/>
</dbReference>
<evidence type="ECO:0008006" key="5">
    <source>
        <dbReference type="Google" id="ProtNLM"/>
    </source>
</evidence>
<comment type="caution">
    <text evidence="3">The sequence shown here is derived from an EMBL/GenBank/DDBJ whole genome shotgun (WGS) entry which is preliminary data.</text>
</comment>
<evidence type="ECO:0000256" key="1">
    <source>
        <dbReference type="SAM" id="MobiDB-lite"/>
    </source>
</evidence>
<name>K0S5M3_THAOC</name>
<keyword evidence="4" id="KW-1185">Reference proteome</keyword>
<accession>K0S5M3</accession>
<dbReference type="GO" id="GO:0003676">
    <property type="term" value="F:nucleic acid binding"/>
    <property type="evidence" value="ECO:0007669"/>
    <property type="project" value="InterPro"/>
</dbReference>
<evidence type="ECO:0000313" key="4">
    <source>
        <dbReference type="Proteomes" id="UP000266841"/>
    </source>
</evidence>
<evidence type="ECO:0000256" key="2">
    <source>
        <dbReference type="SAM" id="SignalP"/>
    </source>
</evidence>
<dbReference type="AlphaFoldDB" id="K0S5M3"/>